<dbReference type="FunFam" id="1.10.10.10:FF:000001">
    <property type="entry name" value="LysR family transcriptional regulator"/>
    <property type="match status" value="1"/>
</dbReference>
<keyword evidence="4" id="KW-0804">Transcription</keyword>
<dbReference type="PROSITE" id="PS50931">
    <property type="entry name" value="HTH_LYSR"/>
    <property type="match status" value="1"/>
</dbReference>
<feature type="domain" description="HTH lysR-type" evidence="6">
    <location>
        <begin position="1"/>
        <end position="58"/>
    </location>
</feature>
<dbReference type="GO" id="GO:0006351">
    <property type="term" value="P:DNA-templated transcription"/>
    <property type="evidence" value="ECO:0007669"/>
    <property type="project" value="TreeGrafter"/>
</dbReference>
<feature type="region of interest" description="Disordered" evidence="5">
    <location>
        <begin position="310"/>
        <end position="352"/>
    </location>
</feature>
<evidence type="ECO:0000313" key="7">
    <source>
        <dbReference type="EMBL" id="CAA2102127.1"/>
    </source>
</evidence>
<dbReference type="InterPro" id="IPR000847">
    <property type="entry name" value="LysR_HTH_N"/>
</dbReference>
<dbReference type="EMBL" id="LR743507">
    <property type="protein sequence ID" value="CAA2102127.1"/>
    <property type="molecule type" value="Genomic_DNA"/>
</dbReference>
<evidence type="ECO:0000256" key="1">
    <source>
        <dbReference type="ARBA" id="ARBA00009437"/>
    </source>
</evidence>
<feature type="compositionally biased region" description="Low complexity" evidence="5">
    <location>
        <begin position="312"/>
        <end position="325"/>
    </location>
</feature>
<evidence type="ECO:0000256" key="4">
    <source>
        <dbReference type="ARBA" id="ARBA00023163"/>
    </source>
</evidence>
<evidence type="ECO:0000256" key="5">
    <source>
        <dbReference type="SAM" id="MobiDB-lite"/>
    </source>
</evidence>
<dbReference type="SUPFAM" id="SSF46785">
    <property type="entry name" value="Winged helix' DNA-binding domain"/>
    <property type="match status" value="1"/>
</dbReference>
<evidence type="ECO:0000256" key="3">
    <source>
        <dbReference type="ARBA" id="ARBA00023125"/>
    </source>
</evidence>
<dbReference type="PANTHER" id="PTHR30537:SF72">
    <property type="entry name" value="LYSR FAMILY TRANSCRIPTIONAL REGULATOR"/>
    <property type="match status" value="1"/>
</dbReference>
<dbReference type="InterPro" id="IPR005119">
    <property type="entry name" value="LysR_subst-bd"/>
</dbReference>
<dbReference type="SUPFAM" id="SSF53850">
    <property type="entry name" value="Periplasmic binding protein-like II"/>
    <property type="match status" value="1"/>
</dbReference>
<dbReference type="InterPro" id="IPR058163">
    <property type="entry name" value="LysR-type_TF_proteobact-type"/>
</dbReference>
<keyword evidence="3" id="KW-0238">DNA-binding</keyword>
<dbReference type="Gene3D" id="1.10.10.10">
    <property type="entry name" value="Winged helix-like DNA-binding domain superfamily/Winged helix DNA-binding domain"/>
    <property type="match status" value="1"/>
</dbReference>
<evidence type="ECO:0000256" key="2">
    <source>
        <dbReference type="ARBA" id="ARBA00023015"/>
    </source>
</evidence>
<proteinExistence type="inferred from homology"/>
<evidence type="ECO:0000259" key="6">
    <source>
        <dbReference type="PROSITE" id="PS50931"/>
    </source>
</evidence>
<dbReference type="AlphaFoldDB" id="A0A679ITG6"/>
<dbReference type="PANTHER" id="PTHR30537">
    <property type="entry name" value="HTH-TYPE TRANSCRIPTIONAL REGULATOR"/>
    <property type="match status" value="1"/>
</dbReference>
<organism evidence="7">
    <name type="scientific">Variovorax paradoxus</name>
    <dbReference type="NCBI Taxonomy" id="34073"/>
    <lineage>
        <taxon>Bacteria</taxon>
        <taxon>Pseudomonadati</taxon>
        <taxon>Pseudomonadota</taxon>
        <taxon>Betaproteobacteria</taxon>
        <taxon>Burkholderiales</taxon>
        <taxon>Comamonadaceae</taxon>
        <taxon>Variovorax</taxon>
    </lineage>
</organism>
<dbReference type="Pfam" id="PF00126">
    <property type="entry name" value="HTH_1"/>
    <property type="match status" value="1"/>
</dbReference>
<protein>
    <submittedName>
        <fullName evidence="7">HTH-type transcriptional regulator DmlR</fullName>
    </submittedName>
</protein>
<dbReference type="Gene3D" id="3.40.190.290">
    <property type="match status" value="1"/>
</dbReference>
<dbReference type="InterPro" id="IPR036388">
    <property type="entry name" value="WH-like_DNA-bd_sf"/>
</dbReference>
<feature type="compositionally biased region" description="Basic residues" evidence="5">
    <location>
        <begin position="343"/>
        <end position="352"/>
    </location>
</feature>
<dbReference type="CDD" id="cd08472">
    <property type="entry name" value="PBP2_CrgA_like_3"/>
    <property type="match status" value="1"/>
</dbReference>
<sequence length="352" mass="38075">MNIEELRIFSRVAELASFSRAADQLGLTRARTSVAVQQLEDRLGTRLLQRTTRSVRLTEDGQRFLERCKDYLAEGEQLAGMFRAGAGGLTGRLRIDLPATVARDIVIPRLPEFLALHPALEIGISTTDRHVDLVNEGFDCVLRVGVLGDSELVARPLGFMRMANAASPAYLQAHGTPRTLADLASHRIVHFAQTLSPNDAGWEYFDAAQGRYRMQPMRSLVTVNGTDAYNAAAIAGLGLIQAPVGGLRPCFAEGSLVQVMPAFTARPMPVSLVYVNRRQLAPRVLAVMNWLTELLAPYFVADSELALPATDPSAAPAGRAASPSRSARRASRGASPAADAGAPRRRSRRPPS</sequence>
<keyword evidence="2" id="KW-0805">Transcription regulation</keyword>
<reference evidence="7" key="1">
    <citation type="submission" date="2019-12" db="EMBL/GenBank/DDBJ databases">
        <authorList>
            <person name="Cremers G."/>
        </authorList>
    </citation>
    <scope>NUCLEOTIDE SEQUENCE</scope>
    <source>
        <strain evidence="7">Vvax</strain>
    </source>
</reference>
<dbReference type="GO" id="GO:0003700">
    <property type="term" value="F:DNA-binding transcription factor activity"/>
    <property type="evidence" value="ECO:0007669"/>
    <property type="project" value="InterPro"/>
</dbReference>
<dbReference type="InterPro" id="IPR036390">
    <property type="entry name" value="WH_DNA-bd_sf"/>
</dbReference>
<feature type="compositionally biased region" description="Low complexity" evidence="5">
    <location>
        <begin position="332"/>
        <end position="341"/>
    </location>
</feature>
<dbReference type="GO" id="GO:0043565">
    <property type="term" value="F:sequence-specific DNA binding"/>
    <property type="evidence" value="ECO:0007669"/>
    <property type="project" value="TreeGrafter"/>
</dbReference>
<comment type="similarity">
    <text evidence="1">Belongs to the LysR transcriptional regulatory family.</text>
</comment>
<dbReference type="Pfam" id="PF03466">
    <property type="entry name" value="LysR_substrate"/>
    <property type="match status" value="1"/>
</dbReference>
<accession>A0A679ITG6</accession>
<gene>
    <name evidence="7" type="primary">dmlR_16</name>
    <name evidence="7" type="ORF">VVAX_01598</name>
</gene>
<name>A0A679ITG6_VARPD</name>